<proteinExistence type="predicted"/>
<dbReference type="PRINTS" id="PR00759">
    <property type="entry name" value="BASICPTASE"/>
</dbReference>
<keyword evidence="1" id="KW-0732">Signal</keyword>
<name>A0A0C2GKG5_9BILA</name>
<dbReference type="GO" id="GO:0004867">
    <property type="term" value="F:serine-type endopeptidase inhibitor activity"/>
    <property type="evidence" value="ECO:0007669"/>
    <property type="project" value="InterPro"/>
</dbReference>
<reference evidence="3 4" key="1">
    <citation type="submission" date="2013-12" db="EMBL/GenBank/DDBJ databases">
        <title>Draft genome of the parsitic nematode Ancylostoma duodenale.</title>
        <authorList>
            <person name="Mitreva M."/>
        </authorList>
    </citation>
    <scope>NUCLEOTIDE SEQUENCE [LARGE SCALE GENOMIC DNA]</scope>
    <source>
        <strain evidence="3 4">Zhejiang</strain>
    </source>
</reference>
<dbReference type="PROSITE" id="PS50279">
    <property type="entry name" value="BPTI_KUNITZ_2"/>
    <property type="match status" value="1"/>
</dbReference>
<dbReference type="PANTHER" id="PTHR47248">
    <property type="entry name" value="PROTEIN CBG06772"/>
    <property type="match status" value="1"/>
</dbReference>
<evidence type="ECO:0000313" key="3">
    <source>
        <dbReference type="EMBL" id="KIH61720.1"/>
    </source>
</evidence>
<dbReference type="Gene3D" id="4.10.410.10">
    <property type="entry name" value="Pancreatic trypsin inhibitor Kunitz domain"/>
    <property type="match status" value="1"/>
</dbReference>
<dbReference type="Proteomes" id="UP000054047">
    <property type="component" value="Unassembled WGS sequence"/>
</dbReference>
<dbReference type="EMBL" id="KN729872">
    <property type="protein sequence ID" value="KIH61720.1"/>
    <property type="molecule type" value="Genomic_DNA"/>
</dbReference>
<keyword evidence="4" id="KW-1185">Reference proteome</keyword>
<organism evidence="3 4">
    <name type="scientific">Ancylostoma duodenale</name>
    <dbReference type="NCBI Taxonomy" id="51022"/>
    <lineage>
        <taxon>Eukaryota</taxon>
        <taxon>Metazoa</taxon>
        <taxon>Ecdysozoa</taxon>
        <taxon>Nematoda</taxon>
        <taxon>Chromadorea</taxon>
        <taxon>Rhabditida</taxon>
        <taxon>Rhabditina</taxon>
        <taxon>Rhabditomorpha</taxon>
        <taxon>Strongyloidea</taxon>
        <taxon>Ancylostomatidae</taxon>
        <taxon>Ancylostomatinae</taxon>
        <taxon>Ancylostoma</taxon>
    </lineage>
</organism>
<dbReference type="InterPro" id="IPR052861">
    <property type="entry name" value="BPTI/Kunitz_domain"/>
</dbReference>
<feature type="domain" description="BPTI/Kunitz inhibitor" evidence="2">
    <location>
        <begin position="22"/>
        <end position="75"/>
    </location>
</feature>
<dbReference type="OrthoDB" id="196393at2759"/>
<protein>
    <submittedName>
        <fullName evidence="3">Kunitz/Bovine pancreatic trypsin inhibitor domain protein</fullName>
    </submittedName>
</protein>
<dbReference type="PANTHER" id="PTHR47248:SF7">
    <property type="entry name" value="BPTI_KUNITZ INHIBITOR DOMAIN-CONTAINING PROTEIN"/>
    <property type="match status" value="1"/>
</dbReference>
<dbReference type="InterPro" id="IPR002223">
    <property type="entry name" value="Kunitz_BPTI"/>
</dbReference>
<accession>A0A0C2GKG5</accession>
<evidence type="ECO:0000259" key="2">
    <source>
        <dbReference type="PROSITE" id="PS50279"/>
    </source>
</evidence>
<dbReference type="Pfam" id="PF00014">
    <property type="entry name" value="Kunitz_BPTI"/>
    <property type="match status" value="1"/>
</dbReference>
<feature type="signal peptide" evidence="1">
    <location>
        <begin position="1"/>
        <end position="17"/>
    </location>
</feature>
<dbReference type="AlphaFoldDB" id="A0A0C2GKG5"/>
<dbReference type="SUPFAM" id="SSF57362">
    <property type="entry name" value="BPTI-like"/>
    <property type="match status" value="1"/>
</dbReference>
<evidence type="ECO:0000256" key="1">
    <source>
        <dbReference type="SAM" id="SignalP"/>
    </source>
</evidence>
<gene>
    <name evidence="3" type="ORF">ANCDUO_08003</name>
</gene>
<dbReference type="InterPro" id="IPR036880">
    <property type="entry name" value="Kunitz_BPTI_sf"/>
</dbReference>
<feature type="chain" id="PRO_5002149266" evidence="1">
    <location>
        <begin position="18"/>
        <end position="78"/>
    </location>
</feature>
<dbReference type="SMART" id="SM00131">
    <property type="entry name" value="KU"/>
    <property type="match status" value="1"/>
</dbReference>
<sequence length="78" mass="9138">MRLLVLFLLCLITVTGAMQSRCRQPVDEGRACEKRKGGIRWAYFKPRDICTRMFYRGCDGNKNRFNNEKQCIKACRTT</sequence>
<evidence type="ECO:0000313" key="4">
    <source>
        <dbReference type="Proteomes" id="UP000054047"/>
    </source>
</evidence>